<dbReference type="RefSeq" id="WP_238388736.1">
    <property type="nucleotide sequence ID" value="NZ_CP042914.1"/>
</dbReference>
<dbReference type="SUPFAM" id="SSF46785">
    <property type="entry name" value="Winged helix' DNA-binding domain"/>
    <property type="match status" value="1"/>
</dbReference>
<evidence type="ECO:0000256" key="4">
    <source>
        <dbReference type="ARBA" id="ARBA00023163"/>
    </source>
</evidence>
<evidence type="ECO:0000256" key="2">
    <source>
        <dbReference type="ARBA" id="ARBA00023015"/>
    </source>
</evidence>
<comment type="similarity">
    <text evidence="1">Belongs to the BlaI transcriptional regulatory family.</text>
</comment>
<proteinExistence type="inferred from homology"/>
<name>A0A5B9QRC4_9BACT</name>
<accession>A0A5B9QRC4</accession>
<evidence type="ECO:0000313" key="5">
    <source>
        <dbReference type="EMBL" id="QEG39955.1"/>
    </source>
</evidence>
<keyword evidence="3" id="KW-0238">DNA-binding</keyword>
<keyword evidence="2" id="KW-0805">Transcription regulation</keyword>
<protein>
    <submittedName>
        <fullName evidence="5">Penicillinase repressor</fullName>
    </submittedName>
</protein>
<dbReference type="KEGG" id="rul:UC8_19580"/>
<dbReference type="GO" id="GO:0045892">
    <property type="term" value="P:negative regulation of DNA-templated transcription"/>
    <property type="evidence" value="ECO:0007669"/>
    <property type="project" value="InterPro"/>
</dbReference>
<keyword evidence="6" id="KW-1185">Reference proteome</keyword>
<organism evidence="5 6">
    <name type="scientific">Roseimaritima ulvae</name>
    <dbReference type="NCBI Taxonomy" id="980254"/>
    <lineage>
        <taxon>Bacteria</taxon>
        <taxon>Pseudomonadati</taxon>
        <taxon>Planctomycetota</taxon>
        <taxon>Planctomycetia</taxon>
        <taxon>Pirellulales</taxon>
        <taxon>Pirellulaceae</taxon>
        <taxon>Roseimaritima</taxon>
    </lineage>
</organism>
<dbReference type="InterPro" id="IPR036390">
    <property type="entry name" value="WH_DNA-bd_sf"/>
</dbReference>
<keyword evidence="4" id="KW-0804">Transcription</keyword>
<dbReference type="InterPro" id="IPR036388">
    <property type="entry name" value="WH-like_DNA-bd_sf"/>
</dbReference>
<evidence type="ECO:0000256" key="1">
    <source>
        <dbReference type="ARBA" id="ARBA00011046"/>
    </source>
</evidence>
<reference evidence="5 6" key="1">
    <citation type="submission" date="2019-08" db="EMBL/GenBank/DDBJ databases">
        <title>Deep-cultivation of Planctomycetes and their phenomic and genomic characterization uncovers novel biology.</title>
        <authorList>
            <person name="Wiegand S."/>
            <person name="Jogler M."/>
            <person name="Boedeker C."/>
            <person name="Pinto D."/>
            <person name="Vollmers J."/>
            <person name="Rivas-Marin E."/>
            <person name="Kohn T."/>
            <person name="Peeters S.H."/>
            <person name="Heuer A."/>
            <person name="Rast P."/>
            <person name="Oberbeckmann S."/>
            <person name="Bunk B."/>
            <person name="Jeske O."/>
            <person name="Meyerdierks A."/>
            <person name="Storesund J.E."/>
            <person name="Kallscheuer N."/>
            <person name="Luecker S."/>
            <person name="Lage O.M."/>
            <person name="Pohl T."/>
            <person name="Merkel B.J."/>
            <person name="Hornburger P."/>
            <person name="Mueller R.-W."/>
            <person name="Bruemmer F."/>
            <person name="Labrenz M."/>
            <person name="Spormann A.M."/>
            <person name="Op den Camp H."/>
            <person name="Overmann J."/>
            <person name="Amann R."/>
            <person name="Jetten M.S.M."/>
            <person name="Mascher T."/>
            <person name="Medema M.H."/>
            <person name="Devos D.P."/>
            <person name="Kaster A.-K."/>
            <person name="Ovreas L."/>
            <person name="Rohde M."/>
            <person name="Galperin M.Y."/>
            <person name="Jogler C."/>
        </authorList>
    </citation>
    <scope>NUCLEOTIDE SEQUENCE [LARGE SCALE GENOMIC DNA]</scope>
    <source>
        <strain evidence="5 6">UC8</strain>
    </source>
</reference>
<sequence>MTTVVVNISGSSGSGMTKPAPKHSPRSVGRVELEILQYIDAHHPVTVREVAAYWLEKTGQARTTVLTVMDRLTRKGFLTRKKIDNVFHYSPKRSAAVVLQGLVSDFVQGVLGGSVAPLVAYLNDAKSIDPQELAELKQVVAELDASAGADDEAPQ</sequence>
<dbReference type="Proteomes" id="UP000325286">
    <property type="component" value="Chromosome"/>
</dbReference>
<dbReference type="InterPro" id="IPR005650">
    <property type="entry name" value="BlaI_family"/>
</dbReference>
<dbReference type="AlphaFoldDB" id="A0A5B9QRC4"/>
<gene>
    <name evidence="5" type="ORF">UC8_19580</name>
</gene>
<dbReference type="EMBL" id="CP042914">
    <property type="protein sequence ID" value="QEG39955.1"/>
    <property type="molecule type" value="Genomic_DNA"/>
</dbReference>
<dbReference type="Pfam" id="PF03965">
    <property type="entry name" value="Penicillinase_R"/>
    <property type="match status" value="1"/>
</dbReference>
<evidence type="ECO:0000256" key="3">
    <source>
        <dbReference type="ARBA" id="ARBA00023125"/>
    </source>
</evidence>
<dbReference type="Gene3D" id="1.10.10.10">
    <property type="entry name" value="Winged helix-like DNA-binding domain superfamily/Winged helix DNA-binding domain"/>
    <property type="match status" value="1"/>
</dbReference>
<dbReference type="GO" id="GO:0003677">
    <property type="term" value="F:DNA binding"/>
    <property type="evidence" value="ECO:0007669"/>
    <property type="project" value="UniProtKB-KW"/>
</dbReference>
<evidence type="ECO:0000313" key="6">
    <source>
        <dbReference type="Proteomes" id="UP000325286"/>
    </source>
</evidence>